<dbReference type="Pfam" id="PF22936">
    <property type="entry name" value="Pol_BBD"/>
    <property type="match status" value="1"/>
</dbReference>
<keyword evidence="1" id="KW-0479">Metal-binding</keyword>
<gene>
    <name evidence="4" type="ORF">KUF71_012211</name>
</gene>
<feature type="domain" description="CCHC-type" evidence="3">
    <location>
        <begin position="114"/>
        <end position="129"/>
    </location>
</feature>
<dbReference type="Pfam" id="PF25597">
    <property type="entry name" value="SH3_retrovirus"/>
    <property type="match status" value="1"/>
</dbReference>
<evidence type="ECO:0000313" key="5">
    <source>
        <dbReference type="Proteomes" id="UP001219518"/>
    </source>
</evidence>
<name>A0AAE1LN52_9NEOP</name>
<dbReference type="InterPro" id="IPR036875">
    <property type="entry name" value="Znf_CCHC_sf"/>
</dbReference>
<keyword evidence="1" id="KW-0862">Zinc</keyword>
<evidence type="ECO:0000256" key="1">
    <source>
        <dbReference type="PROSITE-ProRule" id="PRU00047"/>
    </source>
</evidence>
<dbReference type="PROSITE" id="PS50158">
    <property type="entry name" value="ZF_CCHC"/>
    <property type="match status" value="1"/>
</dbReference>
<dbReference type="SUPFAM" id="SSF57756">
    <property type="entry name" value="Retrovirus zinc finger-like domains"/>
    <property type="match status" value="1"/>
</dbReference>
<dbReference type="InterPro" id="IPR001878">
    <property type="entry name" value="Znf_CCHC"/>
</dbReference>
<reference evidence="4" key="1">
    <citation type="submission" date="2021-07" db="EMBL/GenBank/DDBJ databases">
        <authorList>
            <person name="Catto M.A."/>
            <person name="Jacobson A."/>
            <person name="Kennedy G."/>
            <person name="Labadie P."/>
            <person name="Hunt B.G."/>
            <person name="Srinivasan R."/>
        </authorList>
    </citation>
    <scope>NUCLEOTIDE SEQUENCE</scope>
    <source>
        <strain evidence="4">PL_HMW_Pooled</strain>
        <tissue evidence="4">Head</tissue>
    </source>
</reference>
<dbReference type="PANTHER" id="PTHR47592:SF27">
    <property type="entry name" value="OS08G0421700 PROTEIN"/>
    <property type="match status" value="1"/>
</dbReference>
<dbReference type="AlphaFoldDB" id="A0AAE1LN52"/>
<dbReference type="EMBL" id="JAHWGI010001165">
    <property type="protein sequence ID" value="KAK3924127.1"/>
    <property type="molecule type" value="Genomic_DNA"/>
</dbReference>
<feature type="region of interest" description="Disordered" evidence="2">
    <location>
        <begin position="406"/>
        <end position="433"/>
    </location>
</feature>
<dbReference type="SMART" id="SM00343">
    <property type="entry name" value="ZnF_C2HC"/>
    <property type="match status" value="1"/>
</dbReference>
<reference evidence="4" key="2">
    <citation type="journal article" date="2023" name="BMC Genomics">
        <title>Pest status, molecular evolution, and epigenetic factors derived from the genome assembly of Frankliniella fusca, a thysanopteran phytovirus vector.</title>
        <authorList>
            <person name="Catto M.A."/>
            <person name="Labadie P.E."/>
            <person name="Jacobson A.L."/>
            <person name="Kennedy G.G."/>
            <person name="Srinivasan R."/>
            <person name="Hunt B.G."/>
        </authorList>
    </citation>
    <scope>NUCLEOTIDE SEQUENCE</scope>
    <source>
        <strain evidence="4">PL_HMW_Pooled</strain>
    </source>
</reference>
<dbReference type="GO" id="GO:0008270">
    <property type="term" value="F:zinc ion binding"/>
    <property type="evidence" value="ECO:0007669"/>
    <property type="project" value="UniProtKB-KW"/>
</dbReference>
<feature type="non-terminal residue" evidence="4">
    <location>
        <position position="1"/>
    </location>
</feature>
<dbReference type="GO" id="GO:0003676">
    <property type="term" value="F:nucleic acid binding"/>
    <property type="evidence" value="ECO:0007669"/>
    <property type="project" value="InterPro"/>
</dbReference>
<comment type="caution">
    <text evidence="4">The sequence shown here is derived from an EMBL/GenBank/DDBJ whole genome shotgun (WGS) entry which is preliminary data.</text>
</comment>
<organism evidence="4 5">
    <name type="scientific">Frankliniella fusca</name>
    <dbReference type="NCBI Taxonomy" id="407009"/>
    <lineage>
        <taxon>Eukaryota</taxon>
        <taxon>Metazoa</taxon>
        <taxon>Ecdysozoa</taxon>
        <taxon>Arthropoda</taxon>
        <taxon>Hexapoda</taxon>
        <taxon>Insecta</taxon>
        <taxon>Pterygota</taxon>
        <taxon>Neoptera</taxon>
        <taxon>Paraneoptera</taxon>
        <taxon>Thysanoptera</taxon>
        <taxon>Terebrantia</taxon>
        <taxon>Thripoidea</taxon>
        <taxon>Thripidae</taxon>
        <taxon>Frankliniella</taxon>
    </lineage>
</organism>
<keyword evidence="1" id="KW-0863">Zinc-finger</keyword>
<dbReference type="InterPro" id="IPR054722">
    <property type="entry name" value="PolX-like_BBD"/>
</dbReference>
<evidence type="ECO:0000259" key="3">
    <source>
        <dbReference type="PROSITE" id="PS50158"/>
    </source>
</evidence>
<protein>
    <submittedName>
        <fullName evidence="4">Retrovirus-related Pol polyprotein from transposon TNT 1-94</fullName>
    </submittedName>
</protein>
<sequence>MPEQIRAGGLEFTDGQRACFLLTGLLGTEFDNLVKNIETAENVAQLTTQRVKTKLTLEELRLSREDNVDARALAIQGKKNYFFKKQYNKNDEEGRKEKEGENEVRRPWTRNVVCFSCGKKGHVSRSCPEFKEKKTEEERKVVETKALRVIYGSVKKASCKDLNVERRKYKFFIDSGATHHMSPHRNLFSELEPCGGHVSQADDTKLAVEGIGQVRFSGKTETGDCVPTFSDVLYVPEMADNLISSRMLDKKGVRMVIFKGVCTGYDGDTNEILFQAQANDEDNMYIREGKVEVQATALKAGAWHDRFGHQCKLPDVKGVSTRGDEKLKVFGCRAYYADLKKPKLGPRGKKAVFLGYEEDQKGWRLLDDETSKIVVSCDVHFEENVFPFREDADLQLATQEEFQAEIRNEGEEYEVNQQADGNQPETGTGTGRT</sequence>
<dbReference type="InterPro" id="IPR057670">
    <property type="entry name" value="SH3_retrovirus"/>
</dbReference>
<dbReference type="Gene3D" id="4.10.60.10">
    <property type="entry name" value="Zinc finger, CCHC-type"/>
    <property type="match status" value="1"/>
</dbReference>
<keyword evidence="5" id="KW-1185">Reference proteome</keyword>
<evidence type="ECO:0000256" key="2">
    <source>
        <dbReference type="SAM" id="MobiDB-lite"/>
    </source>
</evidence>
<dbReference type="Pfam" id="PF00098">
    <property type="entry name" value="zf-CCHC"/>
    <property type="match status" value="1"/>
</dbReference>
<evidence type="ECO:0000313" key="4">
    <source>
        <dbReference type="EMBL" id="KAK3924127.1"/>
    </source>
</evidence>
<dbReference type="PANTHER" id="PTHR47592">
    <property type="entry name" value="PBF68 PROTEIN"/>
    <property type="match status" value="1"/>
</dbReference>
<dbReference type="Proteomes" id="UP001219518">
    <property type="component" value="Unassembled WGS sequence"/>
</dbReference>
<accession>A0AAE1LN52</accession>
<feature type="compositionally biased region" description="Polar residues" evidence="2">
    <location>
        <begin position="415"/>
        <end position="427"/>
    </location>
</feature>
<proteinExistence type="predicted"/>